<feature type="domain" description="Choline sulfatase enzyme C-terminal" evidence="1">
    <location>
        <begin position="51"/>
        <end position="103"/>
    </location>
</feature>
<dbReference type="RefSeq" id="WP_269121704.1">
    <property type="nucleotide sequence ID" value="NZ_JAPUBN010000001.1"/>
</dbReference>
<reference evidence="2" key="1">
    <citation type="submission" date="2022-12" db="EMBL/GenBank/DDBJ databases">
        <title>Marinomonas 15G1-11 sp. nov, isolated from marine algae.</title>
        <authorList>
            <person name="Butt M."/>
            <person name="Choi D.G."/>
            <person name="Kim J.M."/>
            <person name="Lee J.K."/>
            <person name="Baek J.H."/>
            <person name="Jeon C.O."/>
        </authorList>
    </citation>
    <scope>NUCLEOTIDE SEQUENCE</scope>
    <source>
        <strain evidence="2">15G1-11</strain>
    </source>
</reference>
<proteinExistence type="predicted"/>
<accession>A0ABT4JNY1</accession>
<comment type="caution">
    <text evidence="2">The sequence shown here is derived from an EMBL/GenBank/DDBJ whole genome shotgun (WGS) entry which is preliminary data.</text>
</comment>
<dbReference type="SUPFAM" id="SSF53649">
    <property type="entry name" value="Alkaline phosphatase-like"/>
    <property type="match status" value="1"/>
</dbReference>
<organism evidence="2 3">
    <name type="scientific">Marinomonas phaeophyticola</name>
    <dbReference type="NCBI Taxonomy" id="3004091"/>
    <lineage>
        <taxon>Bacteria</taxon>
        <taxon>Pseudomonadati</taxon>
        <taxon>Pseudomonadota</taxon>
        <taxon>Gammaproteobacteria</taxon>
        <taxon>Oceanospirillales</taxon>
        <taxon>Oceanospirillaceae</taxon>
        <taxon>Marinomonas</taxon>
    </lineage>
</organism>
<protein>
    <recommendedName>
        <fullName evidence="1">Choline sulfatase enzyme C-terminal domain-containing protein</fullName>
    </recommendedName>
</protein>
<evidence type="ECO:0000259" key="1">
    <source>
        <dbReference type="Pfam" id="PF12411"/>
    </source>
</evidence>
<sequence length="107" mass="12847">MHCHKDPDQLFNLKTDPKELQNLAENEEHQERLAAFQREALERWDNDVLTEAVLISQRRRRLVVSALNKGKKKSWDHQPFFDSSEMYMRNHIDLDDLETRSRFPKVD</sequence>
<evidence type="ECO:0000313" key="3">
    <source>
        <dbReference type="Proteomes" id="UP001149719"/>
    </source>
</evidence>
<dbReference type="Pfam" id="PF12411">
    <property type="entry name" value="Choline_sulf_C"/>
    <property type="match status" value="1"/>
</dbReference>
<dbReference type="InterPro" id="IPR017850">
    <property type="entry name" value="Alkaline_phosphatase_core_sf"/>
</dbReference>
<keyword evidence="3" id="KW-1185">Reference proteome</keyword>
<dbReference type="Gene3D" id="3.40.720.10">
    <property type="entry name" value="Alkaline Phosphatase, subunit A"/>
    <property type="match status" value="1"/>
</dbReference>
<name>A0ABT4JNY1_9GAMM</name>
<dbReference type="EMBL" id="JAPUBN010000001">
    <property type="protein sequence ID" value="MCZ2720080.1"/>
    <property type="molecule type" value="Genomic_DNA"/>
</dbReference>
<dbReference type="InterPro" id="IPR025863">
    <property type="entry name" value="Choline_sulf_C_dom"/>
</dbReference>
<gene>
    <name evidence="2" type="ORF">O1D97_00085</name>
</gene>
<dbReference type="Proteomes" id="UP001149719">
    <property type="component" value="Unassembled WGS sequence"/>
</dbReference>
<evidence type="ECO:0000313" key="2">
    <source>
        <dbReference type="EMBL" id="MCZ2720080.1"/>
    </source>
</evidence>